<keyword evidence="4" id="KW-1185">Reference proteome</keyword>
<dbReference type="InterPro" id="IPR052750">
    <property type="entry name" value="GH18_Chitinase"/>
</dbReference>
<dbReference type="Gene3D" id="3.20.20.80">
    <property type="entry name" value="Glycosidases"/>
    <property type="match status" value="1"/>
</dbReference>
<dbReference type="InterPro" id="IPR017853">
    <property type="entry name" value="GH"/>
</dbReference>
<dbReference type="CDD" id="cd23451">
    <property type="entry name" value="beta-trefoil_Ricin_laminarinase"/>
    <property type="match status" value="1"/>
</dbReference>
<dbReference type="PANTHER" id="PTHR42976:SF1">
    <property type="entry name" value="GH18 DOMAIN-CONTAINING PROTEIN-RELATED"/>
    <property type="match status" value="1"/>
</dbReference>
<dbReference type="PROSITE" id="PS51910">
    <property type="entry name" value="GH18_2"/>
    <property type="match status" value="1"/>
</dbReference>
<gene>
    <name evidence="3" type="ORF">KGQ19_20395</name>
</gene>
<dbReference type="SMART" id="SM00458">
    <property type="entry name" value="RICIN"/>
    <property type="match status" value="1"/>
</dbReference>
<feature type="signal peptide" evidence="1">
    <location>
        <begin position="1"/>
        <end position="36"/>
    </location>
</feature>
<dbReference type="PROSITE" id="PS50231">
    <property type="entry name" value="RICIN_B_LECTIN"/>
    <property type="match status" value="1"/>
</dbReference>
<evidence type="ECO:0000313" key="3">
    <source>
        <dbReference type="EMBL" id="MBS2549227.1"/>
    </source>
</evidence>
<dbReference type="RefSeq" id="WP_212010791.1">
    <property type="nucleotide sequence ID" value="NZ_JAAFYZ010000066.1"/>
</dbReference>
<dbReference type="SUPFAM" id="SSF51445">
    <property type="entry name" value="(Trans)glycosidases"/>
    <property type="match status" value="1"/>
</dbReference>
<evidence type="ECO:0000259" key="2">
    <source>
        <dbReference type="PROSITE" id="PS51910"/>
    </source>
</evidence>
<sequence length="470" mass="47977">MIPPPKRLRPLRTALAGACVLGTVATAAALSTPANAATTHAAAATHAAATHHAAAAIPAHFAAPYLQISDSDAGDMAADMSSSGVSRYSLAFLTSQSGCTLQWEDGGDGVGAFTSQINSLKAAGGDVIPSFGGAGSTELAQSCTDVSSLTAAYKNVVDTYGVTRLDFDIEGDVINDTASTTRRDQALAALQQEEPGVQIDFTLSVDPGGLPPEGLSLLQDAKNQGVNVSVVNLMTMDYGDGQPVINDALSSAQGGASQLANLYGISTAAAYAKEGLTPIAGTNDDGSVFSQGDAQTLENFASTNGVAELSFWEVDAYDKGAGYAYSRIFNAITGTSGGNPPPPNGSGPITGYQGLCLDDRGASTANLNPVQVYTCNGSNAQSWTVNSSNNTLQDLGKCLDINSAGTADGTTVDLYDCNGTGAQVWVPQSNGELRNPASGRCLDDTGFGGSGTQAQIWDCADSSNQKWTLP</sequence>
<dbReference type="Proteomes" id="UP000730482">
    <property type="component" value="Unassembled WGS sequence"/>
</dbReference>
<feature type="chain" id="PRO_5045914138" evidence="1">
    <location>
        <begin position="37"/>
        <end position="470"/>
    </location>
</feature>
<dbReference type="Gene3D" id="2.80.10.50">
    <property type="match status" value="1"/>
</dbReference>
<feature type="domain" description="GH18" evidence="2">
    <location>
        <begin position="59"/>
        <end position="336"/>
    </location>
</feature>
<evidence type="ECO:0000313" key="4">
    <source>
        <dbReference type="Proteomes" id="UP000730482"/>
    </source>
</evidence>
<dbReference type="InterPro" id="IPR001223">
    <property type="entry name" value="Glyco_hydro18_cat"/>
</dbReference>
<dbReference type="InterPro" id="IPR035992">
    <property type="entry name" value="Ricin_B-like_lectins"/>
</dbReference>
<dbReference type="PANTHER" id="PTHR42976">
    <property type="entry name" value="BIFUNCTIONAL CHITINASE/LYSOZYME-RELATED"/>
    <property type="match status" value="1"/>
</dbReference>
<dbReference type="SUPFAM" id="SSF50370">
    <property type="entry name" value="Ricin B-like lectins"/>
    <property type="match status" value="1"/>
</dbReference>
<organism evidence="3 4">
    <name type="scientific">Catenulispora pinistramenti</name>
    <dbReference type="NCBI Taxonomy" id="2705254"/>
    <lineage>
        <taxon>Bacteria</taxon>
        <taxon>Bacillati</taxon>
        <taxon>Actinomycetota</taxon>
        <taxon>Actinomycetes</taxon>
        <taxon>Catenulisporales</taxon>
        <taxon>Catenulisporaceae</taxon>
        <taxon>Catenulispora</taxon>
    </lineage>
</organism>
<name>A0ABS5KT51_9ACTN</name>
<evidence type="ECO:0000256" key="1">
    <source>
        <dbReference type="SAM" id="SignalP"/>
    </source>
</evidence>
<comment type="caution">
    <text evidence="3">The sequence shown here is derived from an EMBL/GenBank/DDBJ whole genome shotgun (WGS) entry which is preliminary data.</text>
</comment>
<keyword evidence="1" id="KW-0732">Signal</keyword>
<dbReference type="InterPro" id="IPR000772">
    <property type="entry name" value="Ricin_B_lectin"/>
</dbReference>
<reference evidence="3 4" key="1">
    <citation type="submission" date="2020-02" db="EMBL/GenBank/DDBJ databases">
        <title>Acidophilic actinobacteria isolated from forest soil.</title>
        <authorList>
            <person name="Golinska P."/>
        </authorList>
    </citation>
    <scope>NUCLEOTIDE SEQUENCE [LARGE SCALE GENOMIC DNA]</scope>
    <source>
        <strain evidence="3 4">NL8</strain>
    </source>
</reference>
<proteinExistence type="predicted"/>
<accession>A0ABS5KT51</accession>
<dbReference type="Pfam" id="PF00652">
    <property type="entry name" value="Ricin_B_lectin"/>
    <property type="match status" value="1"/>
</dbReference>
<dbReference type="EMBL" id="JAAFYZ010000066">
    <property type="protein sequence ID" value="MBS2549227.1"/>
    <property type="molecule type" value="Genomic_DNA"/>
</dbReference>
<protein>
    <submittedName>
        <fullName evidence="3">Ricin-type beta-trefoil lectin domain protein</fullName>
    </submittedName>
</protein>